<dbReference type="Gene3D" id="3.20.20.70">
    <property type="entry name" value="Aldolase class I"/>
    <property type="match status" value="1"/>
</dbReference>
<keyword evidence="9 14" id="KW-0560">Oxidoreductase</keyword>
<evidence type="ECO:0000256" key="9">
    <source>
        <dbReference type="ARBA" id="ARBA00023002"/>
    </source>
</evidence>
<dbReference type="GO" id="GO:0003938">
    <property type="term" value="F:IMP dehydrogenase activity"/>
    <property type="evidence" value="ECO:0007669"/>
    <property type="project" value="UniProtKB-EC"/>
</dbReference>
<dbReference type="PANTHER" id="PTHR11911">
    <property type="entry name" value="INOSINE-5-MONOPHOSPHATE DEHYDROGENASE RELATED"/>
    <property type="match status" value="1"/>
</dbReference>
<comment type="catalytic activity">
    <reaction evidence="12">
        <text>IMP + NAD(+) + H2O = XMP + NADH + H(+)</text>
        <dbReference type="Rhea" id="RHEA:11708"/>
        <dbReference type="ChEBI" id="CHEBI:15377"/>
        <dbReference type="ChEBI" id="CHEBI:15378"/>
        <dbReference type="ChEBI" id="CHEBI:57464"/>
        <dbReference type="ChEBI" id="CHEBI:57540"/>
        <dbReference type="ChEBI" id="CHEBI:57945"/>
        <dbReference type="ChEBI" id="CHEBI:58053"/>
        <dbReference type="EC" id="1.1.1.205"/>
    </reaction>
</comment>
<dbReference type="Pfam" id="PF00478">
    <property type="entry name" value="IMPDH"/>
    <property type="match status" value="1"/>
</dbReference>
<dbReference type="SMART" id="SM00116">
    <property type="entry name" value="CBS"/>
    <property type="match status" value="2"/>
</dbReference>
<comment type="cofactor">
    <cofactor evidence="1">
        <name>K(+)</name>
        <dbReference type="ChEBI" id="CHEBI:29103"/>
    </cofactor>
</comment>
<dbReference type="InterPro" id="IPR046342">
    <property type="entry name" value="CBS_dom_sf"/>
</dbReference>
<sequence length="443" mass="47458">MLKKFSDIRTALTFDDVLLIPNHSEVEPARVDITVTLTKKIRLNIPVLSAPMDTVTEAKLATALALEGGIGFLHKNISIERQRKDVDKVKRHVTGMIVDPITIDPGMKIGQVYELVEKYGFSGFPVTEGNRLVGILSNRDMRFETDTEKSVFDLMTKDLITVPVGTKIETAKKLLHKNRIEKLLVIDDKKHLAGLITIKDIEKKQKYPNAAMDDKGSLIVGAAIGVGGDSMERAEELLKYGCDVIVVDSAHGHSKGVMETVKAVRKLSSDAQIVAGNVATAEGVKALIESGADAIKVGIGPGSICTTRIVAGVGVPQITAINDCATEAAKSNTPIIADGGIQHSGDIVKAIAAGASVVMMGSIFAGVEESPGEKIMYQGRVYKEYRGMGSIGAMTDGSADRYFQDKKAYGVKLVPEGVEGRIPYKGDLSFVIHQLLGGLRSGM</sequence>
<feature type="non-terminal residue" evidence="14">
    <location>
        <position position="443"/>
    </location>
</feature>
<dbReference type="InterPro" id="IPR015875">
    <property type="entry name" value="IMP_DH/GMP_Rdtase_CS"/>
</dbReference>
<name>A0A3B1BFQ6_9ZZZZ</name>
<evidence type="ECO:0000256" key="10">
    <source>
        <dbReference type="ARBA" id="ARBA00023027"/>
    </source>
</evidence>
<gene>
    <name evidence="14" type="ORF">MNBD_NITROSPINAE01-1241</name>
</gene>
<dbReference type="Pfam" id="PF00571">
    <property type="entry name" value="CBS"/>
    <property type="match status" value="2"/>
</dbReference>
<dbReference type="GO" id="GO:0006177">
    <property type="term" value="P:GMP biosynthetic process"/>
    <property type="evidence" value="ECO:0007669"/>
    <property type="project" value="UniProtKB-KW"/>
</dbReference>
<dbReference type="HAMAP" id="MF_01964">
    <property type="entry name" value="IMPDH"/>
    <property type="match status" value="1"/>
</dbReference>
<keyword evidence="5" id="KW-0677">Repeat</keyword>
<dbReference type="EC" id="1.1.1.205" evidence="14"/>
<evidence type="ECO:0000256" key="5">
    <source>
        <dbReference type="ARBA" id="ARBA00022737"/>
    </source>
</evidence>
<evidence type="ECO:0000256" key="8">
    <source>
        <dbReference type="ARBA" id="ARBA00022958"/>
    </source>
</evidence>
<evidence type="ECO:0000256" key="2">
    <source>
        <dbReference type="ARBA" id="ARBA00005502"/>
    </source>
</evidence>
<evidence type="ECO:0000256" key="6">
    <source>
        <dbReference type="ARBA" id="ARBA00022749"/>
    </source>
</evidence>
<feature type="domain" description="CBS" evidence="13">
    <location>
        <begin position="96"/>
        <end position="151"/>
    </location>
</feature>
<keyword evidence="4" id="KW-0479">Metal-binding</keyword>
<keyword evidence="8" id="KW-0630">Potassium</keyword>
<protein>
    <submittedName>
        <fullName evidence="14">Inosine-5'-monophosphate dehydrogenase / CBS domain</fullName>
        <ecNumber evidence="14">1.1.1.205</ecNumber>
    </submittedName>
</protein>
<dbReference type="PROSITE" id="PS00487">
    <property type="entry name" value="IMP_DH_GMP_RED"/>
    <property type="match status" value="1"/>
</dbReference>
<dbReference type="SUPFAM" id="SSF51412">
    <property type="entry name" value="Inosine monophosphate dehydrogenase (IMPDH)"/>
    <property type="match status" value="1"/>
</dbReference>
<evidence type="ECO:0000259" key="13">
    <source>
        <dbReference type="PROSITE" id="PS51371"/>
    </source>
</evidence>
<dbReference type="InterPro" id="IPR001093">
    <property type="entry name" value="IMP_DH_GMPRt"/>
</dbReference>
<dbReference type="AlphaFoldDB" id="A0A3B1BFQ6"/>
<keyword evidence="6" id="KW-0332">GMP biosynthesis</keyword>
<dbReference type="SUPFAM" id="SSF54631">
    <property type="entry name" value="CBS-domain pair"/>
    <property type="match status" value="1"/>
</dbReference>
<comment type="similarity">
    <text evidence="2">Belongs to the IMPDH/GMPR family.</text>
</comment>
<evidence type="ECO:0000256" key="3">
    <source>
        <dbReference type="ARBA" id="ARBA00011881"/>
    </source>
</evidence>
<evidence type="ECO:0000256" key="7">
    <source>
        <dbReference type="ARBA" id="ARBA00022755"/>
    </source>
</evidence>
<dbReference type="FunFam" id="3.20.20.70:FF:000003">
    <property type="entry name" value="GMP reductase"/>
    <property type="match status" value="1"/>
</dbReference>
<organism evidence="14">
    <name type="scientific">hydrothermal vent metagenome</name>
    <dbReference type="NCBI Taxonomy" id="652676"/>
    <lineage>
        <taxon>unclassified sequences</taxon>
        <taxon>metagenomes</taxon>
        <taxon>ecological metagenomes</taxon>
    </lineage>
</organism>
<dbReference type="InterPro" id="IPR005990">
    <property type="entry name" value="IMP_DH"/>
</dbReference>
<dbReference type="GO" id="GO:0046872">
    <property type="term" value="F:metal ion binding"/>
    <property type="evidence" value="ECO:0007669"/>
    <property type="project" value="UniProtKB-KW"/>
</dbReference>
<dbReference type="CDD" id="cd04601">
    <property type="entry name" value="CBS_pair_IMPDH"/>
    <property type="match status" value="1"/>
</dbReference>
<evidence type="ECO:0000313" key="14">
    <source>
        <dbReference type="EMBL" id="VAX17086.1"/>
    </source>
</evidence>
<keyword evidence="11" id="KW-0129">CBS domain</keyword>
<dbReference type="NCBIfam" id="TIGR01302">
    <property type="entry name" value="IMP_dehydrog"/>
    <property type="match status" value="1"/>
</dbReference>
<dbReference type="PANTHER" id="PTHR11911:SF111">
    <property type="entry name" value="INOSINE-5'-MONOPHOSPHATE DEHYDROGENASE"/>
    <property type="match status" value="1"/>
</dbReference>
<dbReference type="GO" id="GO:0006183">
    <property type="term" value="P:GTP biosynthetic process"/>
    <property type="evidence" value="ECO:0007669"/>
    <property type="project" value="TreeGrafter"/>
</dbReference>
<dbReference type="InterPro" id="IPR013785">
    <property type="entry name" value="Aldolase_TIM"/>
</dbReference>
<accession>A0A3B1BFQ6</accession>
<proteinExistence type="inferred from homology"/>
<evidence type="ECO:0000256" key="11">
    <source>
        <dbReference type="ARBA" id="ARBA00023122"/>
    </source>
</evidence>
<dbReference type="CDD" id="cd00381">
    <property type="entry name" value="IMPDH"/>
    <property type="match status" value="1"/>
</dbReference>
<dbReference type="PROSITE" id="PS51371">
    <property type="entry name" value="CBS"/>
    <property type="match status" value="2"/>
</dbReference>
<feature type="domain" description="CBS" evidence="13">
    <location>
        <begin position="155"/>
        <end position="212"/>
    </location>
</feature>
<dbReference type="EMBL" id="UOGC01000043">
    <property type="protein sequence ID" value="VAX17086.1"/>
    <property type="molecule type" value="Genomic_DNA"/>
</dbReference>
<reference evidence="14" key="1">
    <citation type="submission" date="2018-06" db="EMBL/GenBank/DDBJ databases">
        <authorList>
            <person name="Zhirakovskaya E."/>
        </authorList>
    </citation>
    <scope>NUCLEOTIDE SEQUENCE</scope>
</reference>
<evidence type="ECO:0000256" key="4">
    <source>
        <dbReference type="ARBA" id="ARBA00022723"/>
    </source>
</evidence>
<comment type="subunit">
    <text evidence="3">Homotetramer.</text>
</comment>
<dbReference type="SMART" id="SM01240">
    <property type="entry name" value="IMPDH"/>
    <property type="match status" value="1"/>
</dbReference>
<evidence type="ECO:0000256" key="1">
    <source>
        <dbReference type="ARBA" id="ARBA00001958"/>
    </source>
</evidence>
<keyword evidence="10" id="KW-0520">NAD</keyword>
<dbReference type="PIRSF" id="PIRSF000130">
    <property type="entry name" value="IMPDH"/>
    <property type="match status" value="1"/>
</dbReference>
<dbReference type="InterPro" id="IPR000644">
    <property type="entry name" value="CBS_dom"/>
</dbReference>
<keyword evidence="7" id="KW-0658">Purine biosynthesis</keyword>
<evidence type="ECO:0000256" key="12">
    <source>
        <dbReference type="ARBA" id="ARBA00048028"/>
    </source>
</evidence>